<gene>
    <name evidence="7" type="ORF">BN860_04852g</name>
</gene>
<dbReference type="AlphaFoldDB" id="A0A8J2X8D7"/>
<dbReference type="Pfam" id="PF12656">
    <property type="entry name" value="G-patch_2"/>
    <property type="match status" value="1"/>
</dbReference>
<dbReference type="OrthoDB" id="5577072at2759"/>
<keyword evidence="4" id="KW-0507">mRNA processing</keyword>
<dbReference type="EMBL" id="HG316458">
    <property type="protein sequence ID" value="CDF89923.1"/>
    <property type="molecule type" value="Genomic_DNA"/>
</dbReference>
<evidence type="ECO:0000256" key="4">
    <source>
        <dbReference type="RuleBase" id="RU369096"/>
    </source>
</evidence>
<dbReference type="InterPro" id="IPR045166">
    <property type="entry name" value="Spp2-like"/>
</dbReference>
<protein>
    <recommendedName>
        <fullName evidence="4">Pre-mRNA-splicing factor</fullName>
    </recommendedName>
</protein>
<comment type="similarity">
    <text evidence="2 4">Belongs to the SPP2 family.</text>
</comment>
<evidence type="ECO:0000313" key="8">
    <source>
        <dbReference type="Proteomes" id="UP000019375"/>
    </source>
</evidence>
<dbReference type="PANTHER" id="PTHR15818:SF2">
    <property type="entry name" value="G-PATCH DOMAIN AND KOW MOTIFS-CONTAINING PROTEIN"/>
    <property type="match status" value="1"/>
</dbReference>
<evidence type="ECO:0000256" key="3">
    <source>
        <dbReference type="ARBA" id="ARBA00023242"/>
    </source>
</evidence>
<dbReference type="GO" id="GO:0005681">
    <property type="term" value="C:spliceosomal complex"/>
    <property type="evidence" value="ECO:0007669"/>
    <property type="project" value="UniProtKB-UniRule"/>
</dbReference>
<accession>A0A8J2X8D7</accession>
<keyword evidence="4" id="KW-0747">Spliceosome</keyword>
<dbReference type="InterPro" id="IPR026822">
    <property type="entry name" value="Spp2/MOS2_G-patch"/>
</dbReference>
<name>A0A8J2X8D7_ZYGB2</name>
<keyword evidence="3 4" id="KW-0539">Nucleus</keyword>
<comment type="function">
    <text evidence="4">Involved in spliceosome maturation and the first step of pre-mRNA splicing.</text>
</comment>
<dbReference type="PANTHER" id="PTHR15818">
    <property type="entry name" value="G PATCH AND KOW-CONTAINING"/>
    <property type="match status" value="1"/>
</dbReference>
<dbReference type="Proteomes" id="UP000019375">
    <property type="component" value="Unassembled WGS sequence"/>
</dbReference>
<evidence type="ECO:0000256" key="1">
    <source>
        <dbReference type="ARBA" id="ARBA00004123"/>
    </source>
</evidence>
<evidence type="ECO:0000256" key="5">
    <source>
        <dbReference type="SAM" id="MobiDB-lite"/>
    </source>
</evidence>
<organism evidence="7 8">
    <name type="scientific">Zygosaccharomyces bailii (strain CLIB 213 / ATCC 58445 / CBS 680 / BCRC 21525 / NBRC 1098 / NCYC 1416 / NRRL Y-2227)</name>
    <dbReference type="NCBI Taxonomy" id="1333698"/>
    <lineage>
        <taxon>Eukaryota</taxon>
        <taxon>Fungi</taxon>
        <taxon>Dikarya</taxon>
        <taxon>Ascomycota</taxon>
        <taxon>Saccharomycotina</taxon>
        <taxon>Saccharomycetes</taxon>
        <taxon>Saccharomycetales</taxon>
        <taxon>Saccharomycetaceae</taxon>
        <taxon>Zygosaccharomyces</taxon>
    </lineage>
</organism>
<reference evidence="8" key="1">
    <citation type="journal article" date="2013" name="Genome Announc.">
        <title>Genome sequence of the food spoilage yeast Zygosaccharomyces bailii CLIB 213(T).</title>
        <authorList>
            <person name="Galeote V."/>
            <person name="Bigey F."/>
            <person name="Devillers H."/>
            <person name="Neuveglise C."/>
            <person name="Dequin S."/>
        </authorList>
    </citation>
    <scope>NUCLEOTIDE SEQUENCE [LARGE SCALE GENOMIC DNA]</scope>
    <source>
        <strain evidence="8">CLIB 213 / ATCC 58445 / CBS 680 / CCRC 21525 / NBRC 1098 / NCYC 1416 / NRRL Y-2227</strain>
    </source>
</reference>
<keyword evidence="4" id="KW-0508">mRNA splicing</keyword>
<proteinExistence type="inferred from homology"/>
<feature type="compositionally biased region" description="Basic residues" evidence="5">
    <location>
        <begin position="10"/>
        <end position="21"/>
    </location>
</feature>
<feature type="region of interest" description="Disordered" evidence="5">
    <location>
        <begin position="1"/>
        <end position="31"/>
    </location>
</feature>
<dbReference type="GO" id="GO:0000398">
    <property type="term" value="P:mRNA splicing, via spliceosome"/>
    <property type="evidence" value="ECO:0007669"/>
    <property type="project" value="UniProtKB-UniRule"/>
</dbReference>
<sequence length="200" mass="22716">MGGFALNLKSKVKKSSKKKRGNVFGDEDQGKKRTKIKLTHVEEYKEKPEEKLVIKPASLKTSFYDTEKDATLQKSDQPDLDARPKYGLMMMEGKQEHIKGESTLKVIEDTPSLPEITKEEEYENVPVEEFGEALLRGMGWNGQDEHLEANSTYKPPGPRPQFLGIGAKVLLDHAAIKKRDKENSYMPVVRIDRQSGKRIE</sequence>
<evidence type="ECO:0000259" key="6">
    <source>
        <dbReference type="Pfam" id="PF12656"/>
    </source>
</evidence>
<evidence type="ECO:0000256" key="2">
    <source>
        <dbReference type="ARBA" id="ARBA00008576"/>
    </source>
</evidence>
<evidence type="ECO:0000313" key="7">
    <source>
        <dbReference type="EMBL" id="CDF89923.1"/>
    </source>
</evidence>
<feature type="domain" description="Spp2/MOS2 G-patch" evidence="6">
    <location>
        <begin position="114"/>
        <end position="169"/>
    </location>
</feature>
<keyword evidence="8" id="KW-1185">Reference proteome</keyword>
<comment type="subcellular location">
    <subcellularLocation>
        <location evidence="1 4">Nucleus</location>
    </subcellularLocation>
</comment>